<dbReference type="InterPro" id="IPR023214">
    <property type="entry name" value="HAD_sf"/>
</dbReference>
<dbReference type="GO" id="GO:0046872">
    <property type="term" value="F:metal ion binding"/>
    <property type="evidence" value="ECO:0007669"/>
    <property type="project" value="UniProtKB-KW"/>
</dbReference>
<protein>
    <recommendedName>
        <fullName evidence="10">Phenylphosphate carboxylase subunit delta</fullName>
    </recommendedName>
</protein>
<dbReference type="Proteomes" id="UP000019141">
    <property type="component" value="Unassembled WGS sequence"/>
</dbReference>
<dbReference type="GO" id="GO:0008781">
    <property type="term" value="F:N-acylneuraminate cytidylyltransferase activity"/>
    <property type="evidence" value="ECO:0007669"/>
    <property type="project" value="TreeGrafter"/>
</dbReference>
<feature type="binding site" evidence="7">
    <location>
        <position position="10"/>
    </location>
    <ligand>
        <name>substrate</name>
    </ligand>
</feature>
<proteinExistence type="inferred from homology"/>
<keyword evidence="5" id="KW-0378">Hydrolase</keyword>
<evidence type="ECO:0000256" key="7">
    <source>
        <dbReference type="PIRSR" id="PIRSR006118-2"/>
    </source>
</evidence>
<dbReference type="InterPro" id="IPR036412">
    <property type="entry name" value="HAD-like_sf"/>
</dbReference>
<comment type="cofactor">
    <cofactor evidence="1 7">
        <name>Mg(2+)</name>
        <dbReference type="ChEBI" id="CHEBI:18420"/>
    </cofactor>
</comment>
<evidence type="ECO:0000313" key="9">
    <source>
        <dbReference type="Proteomes" id="UP000019141"/>
    </source>
</evidence>
<feature type="binding site" evidence="7">
    <location>
        <position position="101"/>
    </location>
    <ligand>
        <name>Mg(2+)</name>
        <dbReference type="ChEBI" id="CHEBI:18420"/>
    </ligand>
</feature>
<comment type="similarity">
    <text evidence="2">Belongs to the KdsC family.</text>
</comment>
<sequence length="168" mass="18106">NVRLLAMDIDGVLTDGRIWLDLQGNELKTFHVHDGQGIAMAHQAGLRTAWISGRASAAVRRRATELGVTWVYENVKAKVPAIRDIMQQAQEPASAVAYIGDDLIDVPVFHTVGLSIAVASAPPDVRAQAAWVTRSAGGAGAVREVIDLILRLQGRWDAVVQELFGTDC</sequence>
<dbReference type="AlphaFoldDB" id="W4L822"/>
<feature type="binding site" evidence="7">
    <location>
        <position position="8"/>
    </location>
    <ligand>
        <name>Mg(2+)</name>
        <dbReference type="ChEBI" id="CHEBI:18420"/>
    </ligand>
</feature>
<dbReference type="HOGENOM" id="CLU_1581802_0_0_7"/>
<evidence type="ECO:0000256" key="1">
    <source>
        <dbReference type="ARBA" id="ARBA00001946"/>
    </source>
</evidence>
<dbReference type="GO" id="GO:0016788">
    <property type="term" value="F:hydrolase activity, acting on ester bonds"/>
    <property type="evidence" value="ECO:0007669"/>
    <property type="project" value="InterPro"/>
</dbReference>
<dbReference type="EMBL" id="AZHW01001170">
    <property type="protein sequence ID" value="ETW93800.1"/>
    <property type="molecule type" value="Genomic_DNA"/>
</dbReference>
<gene>
    <name evidence="8" type="ORF">ETSY1_37615</name>
</gene>
<dbReference type="Gene3D" id="3.40.50.1000">
    <property type="entry name" value="HAD superfamily/HAD-like"/>
    <property type="match status" value="1"/>
</dbReference>
<keyword evidence="9" id="KW-1185">Reference proteome</keyword>
<dbReference type="FunFam" id="3.40.50.1000:FF:000029">
    <property type="entry name" value="3-deoxy-D-manno-octulosonate 8-phosphate phosphatase KdsC"/>
    <property type="match status" value="1"/>
</dbReference>
<dbReference type="NCBIfam" id="TIGR01670">
    <property type="entry name" value="KdsC-phosphatas"/>
    <property type="match status" value="1"/>
</dbReference>
<dbReference type="PANTHER" id="PTHR21485:SF3">
    <property type="entry name" value="N-ACYLNEURAMINATE CYTIDYLYLTRANSFERASE"/>
    <property type="match status" value="1"/>
</dbReference>
<evidence type="ECO:0000256" key="3">
    <source>
        <dbReference type="ARBA" id="ARBA00011881"/>
    </source>
</evidence>
<evidence type="ECO:0000256" key="5">
    <source>
        <dbReference type="ARBA" id="ARBA00022801"/>
    </source>
</evidence>
<comment type="caution">
    <text evidence="8">The sequence shown here is derived from an EMBL/GenBank/DDBJ whole genome shotgun (WGS) entry which is preliminary data.</text>
</comment>
<dbReference type="PIRSF" id="PIRSF006118">
    <property type="entry name" value="KDO8-P_Ptase"/>
    <property type="match status" value="1"/>
</dbReference>
<evidence type="ECO:0000256" key="4">
    <source>
        <dbReference type="ARBA" id="ARBA00022723"/>
    </source>
</evidence>
<organism evidence="8 9">
    <name type="scientific">Entotheonella factor</name>
    <dbReference type="NCBI Taxonomy" id="1429438"/>
    <lineage>
        <taxon>Bacteria</taxon>
        <taxon>Pseudomonadati</taxon>
        <taxon>Nitrospinota/Tectimicrobiota group</taxon>
        <taxon>Candidatus Tectimicrobiota</taxon>
        <taxon>Candidatus Entotheonellia</taxon>
        <taxon>Candidatus Entotheonellales</taxon>
        <taxon>Candidatus Entotheonellaceae</taxon>
        <taxon>Candidatus Entotheonella</taxon>
    </lineage>
</organism>
<keyword evidence="6 7" id="KW-0460">Magnesium</keyword>
<accession>W4L822</accession>
<name>W4L822_ENTF1</name>
<feature type="non-terminal residue" evidence="8">
    <location>
        <position position="1"/>
    </location>
</feature>
<dbReference type="SUPFAM" id="SSF56784">
    <property type="entry name" value="HAD-like"/>
    <property type="match status" value="1"/>
</dbReference>
<dbReference type="SFLD" id="SFLDG01136">
    <property type="entry name" value="C1.6:_Phosphoserine_Phosphatas"/>
    <property type="match status" value="1"/>
</dbReference>
<evidence type="ECO:0000256" key="2">
    <source>
        <dbReference type="ARBA" id="ARBA00005893"/>
    </source>
</evidence>
<keyword evidence="4 7" id="KW-0479">Metal-binding</keyword>
<dbReference type="PATRIC" id="fig|1429438.4.peg.7060"/>
<evidence type="ECO:0000256" key="6">
    <source>
        <dbReference type="ARBA" id="ARBA00022842"/>
    </source>
</evidence>
<evidence type="ECO:0000313" key="8">
    <source>
        <dbReference type="EMBL" id="ETW93800.1"/>
    </source>
</evidence>
<dbReference type="SFLD" id="SFLDG01138">
    <property type="entry name" value="C1.6.2:_Deoxy-d-mannose-octulo"/>
    <property type="match status" value="1"/>
</dbReference>
<dbReference type="InterPro" id="IPR050793">
    <property type="entry name" value="CMP-NeuNAc_synthase"/>
</dbReference>
<dbReference type="Pfam" id="PF08282">
    <property type="entry name" value="Hydrolase_3"/>
    <property type="match status" value="1"/>
</dbReference>
<evidence type="ECO:0008006" key="10">
    <source>
        <dbReference type="Google" id="ProtNLM"/>
    </source>
</evidence>
<comment type="subunit">
    <text evidence="3">Homotetramer.</text>
</comment>
<dbReference type="PANTHER" id="PTHR21485">
    <property type="entry name" value="HAD SUPERFAMILY MEMBERS CMAS AND KDSC"/>
    <property type="match status" value="1"/>
</dbReference>
<dbReference type="InterPro" id="IPR010023">
    <property type="entry name" value="KdsC_fam"/>
</dbReference>
<reference evidence="8 9" key="1">
    <citation type="journal article" date="2014" name="Nature">
        <title>An environmental bacterial taxon with a large and distinct metabolic repertoire.</title>
        <authorList>
            <person name="Wilson M.C."/>
            <person name="Mori T."/>
            <person name="Ruckert C."/>
            <person name="Uria A.R."/>
            <person name="Helf M.J."/>
            <person name="Takada K."/>
            <person name="Gernert C."/>
            <person name="Steffens U.A."/>
            <person name="Heycke N."/>
            <person name="Schmitt S."/>
            <person name="Rinke C."/>
            <person name="Helfrich E.J."/>
            <person name="Brachmann A.O."/>
            <person name="Gurgui C."/>
            <person name="Wakimoto T."/>
            <person name="Kracht M."/>
            <person name="Crusemann M."/>
            <person name="Hentschel U."/>
            <person name="Abe I."/>
            <person name="Matsunaga S."/>
            <person name="Kalinowski J."/>
            <person name="Takeyama H."/>
            <person name="Piel J."/>
        </authorList>
    </citation>
    <scope>NUCLEOTIDE SEQUENCE [LARGE SCALE GENOMIC DNA]</scope>
    <source>
        <strain evidence="9">TSY1</strain>
    </source>
</reference>
<dbReference type="SFLD" id="SFLDS00003">
    <property type="entry name" value="Haloacid_Dehalogenase"/>
    <property type="match status" value="1"/>
</dbReference>